<accession>A0A4Y7RFI5</accession>
<dbReference type="Pfam" id="PF03951">
    <property type="entry name" value="Gln-synt_N"/>
    <property type="match status" value="1"/>
</dbReference>
<comment type="similarity">
    <text evidence="2 7 8">Belongs to the glutamine synthetase family.</text>
</comment>
<name>A0A4Y7RFI5_9FIRM</name>
<dbReference type="InterPro" id="IPR008147">
    <property type="entry name" value="Gln_synt_N"/>
</dbReference>
<dbReference type="AlphaFoldDB" id="A0A4Y7RFI5"/>
<evidence type="ECO:0000256" key="5">
    <source>
        <dbReference type="ARBA" id="ARBA00022840"/>
    </source>
</evidence>
<evidence type="ECO:0000256" key="3">
    <source>
        <dbReference type="ARBA" id="ARBA00022598"/>
    </source>
</evidence>
<evidence type="ECO:0000256" key="9">
    <source>
        <dbReference type="SAM" id="Phobius"/>
    </source>
</evidence>
<dbReference type="PROSITE" id="PS00181">
    <property type="entry name" value="GLNA_ATP"/>
    <property type="match status" value="1"/>
</dbReference>
<keyword evidence="13" id="KW-1185">Reference proteome</keyword>
<proteinExistence type="inferred from homology"/>
<dbReference type="InterPro" id="IPR014746">
    <property type="entry name" value="Gln_synth/guanido_kin_cat_dom"/>
</dbReference>
<organism evidence="12 13">
    <name type="scientific">Pelotomaculum schinkii</name>
    <dbReference type="NCBI Taxonomy" id="78350"/>
    <lineage>
        <taxon>Bacteria</taxon>
        <taxon>Bacillati</taxon>
        <taxon>Bacillota</taxon>
        <taxon>Clostridia</taxon>
        <taxon>Eubacteriales</taxon>
        <taxon>Desulfotomaculaceae</taxon>
        <taxon>Pelotomaculum</taxon>
    </lineage>
</organism>
<keyword evidence="9" id="KW-0812">Transmembrane</keyword>
<dbReference type="InterPro" id="IPR008146">
    <property type="entry name" value="Gln_synth_cat_dom"/>
</dbReference>
<evidence type="ECO:0000256" key="6">
    <source>
        <dbReference type="ARBA" id="ARBA00022842"/>
    </source>
</evidence>
<evidence type="ECO:0000259" key="10">
    <source>
        <dbReference type="PROSITE" id="PS51986"/>
    </source>
</evidence>
<comment type="cofactor">
    <cofactor evidence="1">
        <name>Mg(2+)</name>
        <dbReference type="ChEBI" id="CHEBI:18420"/>
    </cofactor>
</comment>
<dbReference type="Pfam" id="PF00120">
    <property type="entry name" value="Gln-synt_C"/>
    <property type="match status" value="1"/>
</dbReference>
<dbReference type="InterPro" id="IPR027303">
    <property type="entry name" value="Gln_synth_gly_rich_site"/>
</dbReference>
<evidence type="ECO:0000256" key="4">
    <source>
        <dbReference type="ARBA" id="ARBA00022741"/>
    </source>
</evidence>
<dbReference type="SUPFAM" id="SSF54368">
    <property type="entry name" value="Glutamine synthetase, N-terminal domain"/>
    <property type="match status" value="1"/>
</dbReference>
<protein>
    <submittedName>
        <fullName evidence="12">Glutamine synthetase</fullName>
        <ecNumber evidence="12">6.3.1.2</ecNumber>
    </submittedName>
</protein>
<dbReference type="PANTHER" id="PTHR43785:SF12">
    <property type="entry name" value="TYPE-1 GLUTAMINE SYNTHETASE 2"/>
    <property type="match status" value="1"/>
</dbReference>
<dbReference type="InterPro" id="IPR036651">
    <property type="entry name" value="Gln_synt_N_sf"/>
</dbReference>
<evidence type="ECO:0000313" key="12">
    <source>
        <dbReference type="EMBL" id="TEB07472.1"/>
    </source>
</evidence>
<dbReference type="PROSITE" id="PS51257">
    <property type="entry name" value="PROKAR_LIPOPROTEIN"/>
    <property type="match status" value="1"/>
</dbReference>
<keyword evidence="9" id="KW-0472">Membrane</keyword>
<dbReference type="GO" id="GO:0006542">
    <property type="term" value="P:glutamine biosynthetic process"/>
    <property type="evidence" value="ECO:0007669"/>
    <property type="project" value="InterPro"/>
</dbReference>
<feature type="transmembrane region" description="Helical" evidence="9">
    <location>
        <begin position="20"/>
        <end position="37"/>
    </location>
</feature>
<dbReference type="EMBL" id="QFGA01000001">
    <property type="protein sequence ID" value="TEB07472.1"/>
    <property type="molecule type" value="Genomic_DNA"/>
</dbReference>
<dbReference type="Gene3D" id="3.10.20.70">
    <property type="entry name" value="Glutamine synthetase, N-terminal domain"/>
    <property type="match status" value="1"/>
</dbReference>
<dbReference type="SUPFAM" id="SSF55931">
    <property type="entry name" value="Glutamine synthetase/guanido kinase"/>
    <property type="match status" value="1"/>
</dbReference>
<keyword evidence="6" id="KW-0460">Magnesium</keyword>
<comment type="caution">
    <text evidence="12">The sequence shown here is derived from an EMBL/GenBank/DDBJ whole genome shotgun (WGS) entry which is preliminary data.</text>
</comment>
<dbReference type="SMART" id="SM01230">
    <property type="entry name" value="Gln-synt_C"/>
    <property type="match status" value="1"/>
</dbReference>
<dbReference type="PROSITE" id="PS51987">
    <property type="entry name" value="GS_CATALYTIC"/>
    <property type="match status" value="1"/>
</dbReference>
<keyword evidence="4" id="KW-0547">Nucleotide-binding</keyword>
<evidence type="ECO:0000256" key="1">
    <source>
        <dbReference type="ARBA" id="ARBA00001946"/>
    </source>
</evidence>
<dbReference type="GO" id="GO:0005524">
    <property type="term" value="F:ATP binding"/>
    <property type="evidence" value="ECO:0007669"/>
    <property type="project" value="UniProtKB-KW"/>
</dbReference>
<dbReference type="GO" id="GO:0004356">
    <property type="term" value="F:glutamine synthetase activity"/>
    <property type="evidence" value="ECO:0007669"/>
    <property type="project" value="UniProtKB-EC"/>
</dbReference>
<evidence type="ECO:0000256" key="2">
    <source>
        <dbReference type="ARBA" id="ARBA00009897"/>
    </source>
</evidence>
<evidence type="ECO:0000313" key="13">
    <source>
        <dbReference type="Proteomes" id="UP000298324"/>
    </source>
</evidence>
<dbReference type="Gene3D" id="3.30.590.10">
    <property type="entry name" value="Glutamine synthetase/guanido kinase, catalytic domain"/>
    <property type="match status" value="1"/>
</dbReference>
<dbReference type="EC" id="6.3.1.2" evidence="12"/>
<sequence length="475" mass="53208">MSNKDFEGKDVLKRPVSNMVFWGVFYFSLGGCILDILGKEGVLEKAREYNVKFIRLQFTDVFGVFKNIAVTVEELDRALNGQVMFDSSAVEGFVRNRENDIYLYPDPTTFEVFPWRPRDGAVARLICDATSPGGGAYPACSRSALKKVLQKASESGFQFRVGAQIEFFLFHTDSQGKPTTATHDQAGFCDLSPVDLGENARRDMVLTLEEMGFEISSSHHENAPGQHEIFIKEDVAPAIADKIATFKFVVRNIAQRHGLHASFMPKPMRQVNGSGMHLHLSLWCDGENIFDDPTGDLGLSKNAQHFIGGILQHARSITALANPLVNSYKRILPNRLYPARVAWSERNRNTMIRVPVQRGDDTRIILRSPDPTCNPYLALAAVLQAGLHGITDKIAPVPFLPEDSPDPNGFVEIAKEDWLPRSLGDALRALAADKIIHEALGEHILRRFLEVKGSEWDRFQSEVHPWEVEQYLANY</sequence>
<dbReference type="Proteomes" id="UP000298324">
    <property type="component" value="Unassembled WGS sequence"/>
</dbReference>
<evidence type="ECO:0000256" key="7">
    <source>
        <dbReference type="PROSITE-ProRule" id="PRU01330"/>
    </source>
</evidence>
<evidence type="ECO:0000256" key="8">
    <source>
        <dbReference type="RuleBase" id="RU000384"/>
    </source>
</evidence>
<feature type="domain" description="GS beta-grasp" evidence="10">
    <location>
        <begin position="49"/>
        <end position="134"/>
    </location>
</feature>
<evidence type="ECO:0000259" key="11">
    <source>
        <dbReference type="PROSITE" id="PS51987"/>
    </source>
</evidence>
<reference evidence="12 13" key="1">
    <citation type="journal article" date="2018" name="Environ. Microbiol.">
        <title>Novel energy conservation strategies and behaviour of Pelotomaculum schinkii driving syntrophic propionate catabolism.</title>
        <authorList>
            <person name="Hidalgo-Ahumada C.A.P."/>
            <person name="Nobu M.K."/>
            <person name="Narihiro T."/>
            <person name="Tamaki H."/>
            <person name="Liu W.T."/>
            <person name="Kamagata Y."/>
            <person name="Stams A.J.M."/>
            <person name="Imachi H."/>
            <person name="Sousa D.Z."/>
        </authorList>
    </citation>
    <scope>NUCLEOTIDE SEQUENCE [LARGE SCALE GENOMIC DNA]</scope>
    <source>
        <strain evidence="12 13">HH</strain>
    </source>
</reference>
<dbReference type="PANTHER" id="PTHR43785">
    <property type="entry name" value="GAMMA-GLUTAMYLPUTRESCINE SYNTHETASE"/>
    <property type="match status" value="1"/>
</dbReference>
<feature type="domain" description="GS catalytic" evidence="11">
    <location>
        <begin position="141"/>
        <end position="475"/>
    </location>
</feature>
<keyword evidence="9" id="KW-1133">Transmembrane helix</keyword>
<keyword evidence="3 12" id="KW-0436">Ligase</keyword>
<dbReference type="PROSITE" id="PS51986">
    <property type="entry name" value="GS_BETA_GRASP"/>
    <property type="match status" value="1"/>
</dbReference>
<keyword evidence="5" id="KW-0067">ATP-binding</keyword>
<gene>
    <name evidence="12" type="primary">glnA_4</name>
    <name evidence="12" type="ORF">Psch_01026</name>
</gene>